<dbReference type="EMBL" id="PVTR01000002">
    <property type="protein sequence ID" value="PRY89566.1"/>
    <property type="molecule type" value="Genomic_DNA"/>
</dbReference>
<keyword evidence="1" id="KW-0732">Signal</keyword>
<sequence>MKKQLFIITAILLFFANSSFAQSKSVEALYQKYKSNENFFHLDVGGSFMNFAKGFNIQLEDGHKEAIANSMERLKMFKLPVNSQIAKSEFKALQKGLEKERFDLTMELHEKRNGISIYTKGQSKISDIVVLVQDDEGEMMVFELQGNFDSKMLSEVTKSSK</sequence>
<dbReference type="Pfam" id="PF14060">
    <property type="entry name" value="DUF4252"/>
    <property type="match status" value="1"/>
</dbReference>
<feature type="signal peptide" evidence="1">
    <location>
        <begin position="1"/>
        <end position="21"/>
    </location>
</feature>
<protein>
    <submittedName>
        <fullName evidence="2">Uncharacterized protein DUF4252</fullName>
    </submittedName>
</protein>
<dbReference type="AlphaFoldDB" id="A0A2T0WS93"/>
<organism evidence="2 3">
    <name type="scientific">Mongoliibacter ruber</name>
    <dbReference type="NCBI Taxonomy" id="1750599"/>
    <lineage>
        <taxon>Bacteria</taxon>
        <taxon>Pseudomonadati</taxon>
        <taxon>Bacteroidota</taxon>
        <taxon>Cytophagia</taxon>
        <taxon>Cytophagales</taxon>
        <taxon>Cyclobacteriaceae</taxon>
        <taxon>Mongoliibacter</taxon>
    </lineage>
</organism>
<reference evidence="2 3" key="1">
    <citation type="submission" date="2018-03" db="EMBL/GenBank/DDBJ databases">
        <title>Genomic Encyclopedia of Archaeal and Bacterial Type Strains, Phase II (KMG-II): from individual species to whole genera.</title>
        <authorList>
            <person name="Goeker M."/>
        </authorList>
    </citation>
    <scope>NUCLEOTIDE SEQUENCE [LARGE SCALE GENOMIC DNA]</scope>
    <source>
        <strain evidence="2 3">DSM 27929</strain>
    </source>
</reference>
<accession>A0A2T0WS93</accession>
<evidence type="ECO:0000313" key="3">
    <source>
        <dbReference type="Proteomes" id="UP000238157"/>
    </source>
</evidence>
<comment type="caution">
    <text evidence="2">The sequence shown here is derived from an EMBL/GenBank/DDBJ whole genome shotgun (WGS) entry which is preliminary data.</text>
</comment>
<dbReference type="RefSeq" id="WP_106132277.1">
    <property type="nucleotide sequence ID" value="NZ_PVTR01000002.1"/>
</dbReference>
<proteinExistence type="predicted"/>
<feature type="chain" id="PRO_5015768191" evidence="1">
    <location>
        <begin position="22"/>
        <end position="161"/>
    </location>
</feature>
<evidence type="ECO:0000256" key="1">
    <source>
        <dbReference type="SAM" id="SignalP"/>
    </source>
</evidence>
<dbReference type="OrthoDB" id="824552at2"/>
<gene>
    <name evidence="2" type="ORF">CLW00_10242</name>
</gene>
<dbReference type="InterPro" id="IPR025348">
    <property type="entry name" value="DUF4252"/>
</dbReference>
<dbReference type="Proteomes" id="UP000238157">
    <property type="component" value="Unassembled WGS sequence"/>
</dbReference>
<keyword evidence="3" id="KW-1185">Reference proteome</keyword>
<name>A0A2T0WS93_9BACT</name>
<evidence type="ECO:0000313" key="2">
    <source>
        <dbReference type="EMBL" id="PRY89566.1"/>
    </source>
</evidence>